<dbReference type="InterPro" id="IPR044138">
    <property type="entry name" value="CysN_II"/>
</dbReference>
<evidence type="ECO:0000256" key="6">
    <source>
        <dbReference type="ARBA" id="ARBA00023134"/>
    </source>
</evidence>
<dbReference type="PANTHER" id="PTHR23115">
    <property type="entry name" value="TRANSLATION FACTOR"/>
    <property type="match status" value="1"/>
</dbReference>
<keyword evidence="6" id="KW-0342">GTP-binding</keyword>
<dbReference type="GO" id="GO:0004781">
    <property type="term" value="F:sulfate adenylyltransferase (ATP) activity"/>
    <property type="evidence" value="ECO:0007669"/>
    <property type="project" value="UniProtKB-EC"/>
</dbReference>
<reference evidence="8 9" key="1">
    <citation type="submission" date="2014-09" db="EMBL/GenBank/DDBJ databases">
        <title>High-quality draft genome sequence of Kocuria marina SO9-6, an actinobacterium isolated from a copper mine.</title>
        <authorList>
            <person name="Castro D.B."/>
            <person name="Pereira L.B."/>
            <person name="Silva M.V."/>
            <person name="Silva B.P."/>
            <person name="Zanardi B.R."/>
            <person name="Carlos C."/>
            <person name="Belgini D.R."/>
            <person name="Limache E.G."/>
            <person name="Lacerda G.V."/>
            <person name="Nery M.B."/>
            <person name="Gomes M.B."/>
            <person name="Souza S."/>
            <person name="Silva T.M."/>
            <person name="Rodrigues V.D."/>
            <person name="Paulino L.C."/>
            <person name="Vicentini R."/>
            <person name="Ferraz L.F."/>
            <person name="Ottoboni L.M."/>
        </authorList>
    </citation>
    <scope>NUCLEOTIDE SEQUENCE [LARGE SCALE GENOMIC DNA]</scope>
    <source>
        <strain evidence="8 9">SO9-6</strain>
    </source>
</reference>
<dbReference type="PROSITE" id="PS00301">
    <property type="entry name" value="G_TR_1"/>
    <property type="match status" value="1"/>
</dbReference>
<dbReference type="InterPro" id="IPR050100">
    <property type="entry name" value="TRAFAC_GTPase_members"/>
</dbReference>
<keyword evidence="3 8" id="KW-0548">Nucleotidyltransferase</keyword>
<dbReference type="GO" id="GO:0006790">
    <property type="term" value="P:sulfur compound metabolic process"/>
    <property type="evidence" value="ECO:0007669"/>
    <property type="project" value="InterPro"/>
</dbReference>
<dbReference type="Gene3D" id="2.40.30.10">
    <property type="entry name" value="Translation factors"/>
    <property type="match status" value="2"/>
</dbReference>
<evidence type="ECO:0000256" key="4">
    <source>
        <dbReference type="ARBA" id="ARBA00022741"/>
    </source>
</evidence>
<dbReference type="InterPro" id="IPR027417">
    <property type="entry name" value="P-loop_NTPase"/>
</dbReference>
<dbReference type="GO" id="GO:0003924">
    <property type="term" value="F:GTPase activity"/>
    <property type="evidence" value="ECO:0007669"/>
    <property type="project" value="InterPro"/>
</dbReference>
<evidence type="ECO:0000259" key="7">
    <source>
        <dbReference type="PROSITE" id="PS51722"/>
    </source>
</evidence>
<dbReference type="InterPro" id="IPR009001">
    <property type="entry name" value="Transl_elong_EF1A/Init_IF2_C"/>
</dbReference>
<dbReference type="InterPro" id="IPR000795">
    <property type="entry name" value="T_Tr_GTP-bd_dom"/>
</dbReference>
<dbReference type="Gene3D" id="3.40.50.300">
    <property type="entry name" value="P-loop containing nucleotide triphosphate hydrolases"/>
    <property type="match status" value="1"/>
</dbReference>
<evidence type="ECO:0000313" key="9">
    <source>
        <dbReference type="Proteomes" id="UP000030664"/>
    </source>
</evidence>
<dbReference type="CDD" id="cd03695">
    <property type="entry name" value="CysN_NodQ_II"/>
    <property type="match status" value="1"/>
</dbReference>
<dbReference type="InterPro" id="IPR044139">
    <property type="entry name" value="CysN_NoDQ_III"/>
</dbReference>
<organism evidence="8 9">
    <name type="scientific">Kocuria marina</name>
    <dbReference type="NCBI Taxonomy" id="223184"/>
    <lineage>
        <taxon>Bacteria</taxon>
        <taxon>Bacillati</taxon>
        <taxon>Actinomycetota</taxon>
        <taxon>Actinomycetes</taxon>
        <taxon>Micrococcales</taxon>
        <taxon>Micrococcaceae</taxon>
        <taxon>Kocuria</taxon>
    </lineage>
</organism>
<feature type="domain" description="Tr-type G" evidence="7">
    <location>
        <begin position="7"/>
        <end position="219"/>
    </location>
</feature>
<evidence type="ECO:0000256" key="2">
    <source>
        <dbReference type="ARBA" id="ARBA00022679"/>
    </source>
</evidence>
<dbReference type="EMBL" id="JROM01000007">
    <property type="protein sequence ID" value="KHE75488.1"/>
    <property type="molecule type" value="Genomic_DNA"/>
</dbReference>
<gene>
    <name evidence="8" type="ORF">AS25_01370</name>
</gene>
<dbReference type="PROSITE" id="PS51722">
    <property type="entry name" value="G_TR_2"/>
    <property type="match status" value="1"/>
</dbReference>
<evidence type="ECO:0000256" key="3">
    <source>
        <dbReference type="ARBA" id="ARBA00022695"/>
    </source>
</evidence>
<comment type="caution">
    <text evidence="8">The sequence shown here is derived from an EMBL/GenBank/DDBJ whole genome shotgun (WGS) entry which is preliminary data.</text>
</comment>
<dbReference type="Pfam" id="PF22594">
    <property type="entry name" value="GTP-eEF1A_C"/>
    <property type="match status" value="1"/>
</dbReference>
<evidence type="ECO:0000256" key="5">
    <source>
        <dbReference type="ARBA" id="ARBA00022840"/>
    </source>
</evidence>
<dbReference type="CDD" id="cd04095">
    <property type="entry name" value="CysN_NoDQ_III"/>
    <property type="match status" value="1"/>
</dbReference>
<dbReference type="InterPro" id="IPR054696">
    <property type="entry name" value="GTP-eEF1A_C"/>
</dbReference>
<dbReference type="FunFam" id="3.40.50.300:FF:000119">
    <property type="entry name" value="Sulfate adenylyltransferase subunit 1"/>
    <property type="match status" value="1"/>
</dbReference>
<accession>A0A0B0DDN1</accession>
<proteinExistence type="predicted"/>
<dbReference type="Proteomes" id="UP000030664">
    <property type="component" value="Unassembled WGS sequence"/>
</dbReference>
<dbReference type="STRING" id="223184.AS25_01370"/>
<dbReference type="AlphaFoldDB" id="A0A0B0DDN1"/>
<dbReference type="InterPro" id="IPR009000">
    <property type="entry name" value="Transl_B-barrel_sf"/>
</dbReference>
<keyword evidence="5" id="KW-0067">ATP-binding</keyword>
<dbReference type="CDD" id="cd04166">
    <property type="entry name" value="CysN_ATPS"/>
    <property type="match status" value="1"/>
</dbReference>
<dbReference type="PRINTS" id="PR00315">
    <property type="entry name" value="ELONGATNFCT"/>
</dbReference>
<dbReference type="InterPro" id="IPR041757">
    <property type="entry name" value="CysN_GTP-bd"/>
</dbReference>
<dbReference type="EC" id="2.7.7.4" evidence="1"/>
<dbReference type="InterPro" id="IPR031157">
    <property type="entry name" value="G_TR_CS"/>
</dbReference>
<dbReference type="SUPFAM" id="SSF52540">
    <property type="entry name" value="P-loop containing nucleoside triphosphate hydrolases"/>
    <property type="match status" value="1"/>
</dbReference>
<protein>
    <recommendedName>
        <fullName evidence="1">sulfate adenylyltransferase</fullName>
        <ecNumber evidence="1">2.7.7.4</ecNumber>
    </recommendedName>
</protein>
<sequence length="446" mass="47608">MSTENRASLLRIATAGSVDDGKSTLVGRLLHDTKNILVDQLDAIERVSQSRGLDAADLALLTDGLRAEREQGITIDVAYRYFATPARSFILADCPGHVQYTRNTVTGASTADALIVLVDITHGIMEQTRRHLAVGALLGVPHLIVAVNKIDLLPDAEEAFRELSGQLHELADELGVLDLRIIPVSALRGDNVVEASQDTPWYDGPSLLSWLENLPDSSELTQAERFALPVQCVIRPQSAALSPEFVDYRGYAGQIASGSVAVGDKVAVQPAGRTTTVERIDVAGAPAEYAVAGQSVTLTLADQIDITRGDLIAEPAGAPSGTKSVEAVVCWLDDEKPLREGQRVLLKHTTRVVRGIVGSLDGRLNLESLAAESVESFELNDIGRVTVRVAEPLFTTAYTQSHALGSFLLIDPQSGRTQAAGMVQDDSVNTPGVLGNLRADAGEWAI</sequence>
<name>A0A0B0DDN1_9MICC</name>
<evidence type="ECO:0000313" key="8">
    <source>
        <dbReference type="EMBL" id="KHE75488.1"/>
    </source>
</evidence>
<dbReference type="SUPFAM" id="SSF50465">
    <property type="entry name" value="EF-Tu/eEF-1alpha/eIF2-gamma C-terminal domain"/>
    <property type="match status" value="1"/>
</dbReference>
<dbReference type="eggNOG" id="COG2895">
    <property type="taxonomic scope" value="Bacteria"/>
</dbReference>
<keyword evidence="2 8" id="KW-0808">Transferase</keyword>
<keyword evidence="4" id="KW-0547">Nucleotide-binding</keyword>
<dbReference type="GO" id="GO:0005524">
    <property type="term" value="F:ATP binding"/>
    <property type="evidence" value="ECO:0007669"/>
    <property type="project" value="UniProtKB-KW"/>
</dbReference>
<dbReference type="RefSeq" id="WP_035960185.1">
    <property type="nucleotide sequence ID" value="NZ_JROM01000007.1"/>
</dbReference>
<evidence type="ECO:0000256" key="1">
    <source>
        <dbReference type="ARBA" id="ARBA00012391"/>
    </source>
</evidence>
<dbReference type="GO" id="GO:0005525">
    <property type="term" value="F:GTP binding"/>
    <property type="evidence" value="ECO:0007669"/>
    <property type="project" value="UniProtKB-KW"/>
</dbReference>
<dbReference type="NCBIfam" id="TIGR02034">
    <property type="entry name" value="CysN"/>
    <property type="match status" value="1"/>
</dbReference>
<dbReference type="InterPro" id="IPR011779">
    <property type="entry name" value="SO4_adenylTrfase_lsu"/>
</dbReference>
<dbReference type="SUPFAM" id="SSF50447">
    <property type="entry name" value="Translation proteins"/>
    <property type="match status" value="1"/>
</dbReference>
<dbReference type="Pfam" id="PF00009">
    <property type="entry name" value="GTP_EFTU"/>
    <property type="match status" value="1"/>
</dbReference>